<dbReference type="PROSITE" id="PS51318">
    <property type="entry name" value="TAT"/>
    <property type="match status" value="1"/>
</dbReference>
<dbReference type="PANTHER" id="PTHR38477:SF1">
    <property type="entry name" value="MUREIN L,D-TRANSPEPTIDASE CATALYTIC DOMAIN FAMILY PROTEIN"/>
    <property type="match status" value="1"/>
</dbReference>
<accession>A0A918RR59</accession>
<evidence type="ECO:0008006" key="4">
    <source>
        <dbReference type="Google" id="ProtNLM"/>
    </source>
</evidence>
<dbReference type="EMBL" id="BMZD01000013">
    <property type="protein sequence ID" value="GHA08016.1"/>
    <property type="molecule type" value="Genomic_DNA"/>
</dbReference>
<evidence type="ECO:0000313" key="2">
    <source>
        <dbReference type="EMBL" id="GHA08016.1"/>
    </source>
</evidence>
<comment type="caution">
    <text evidence="2">The sequence shown here is derived from an EMBL/GenBank/DDBJ whole genome shotgun (WGS) entry which is preliminary data.</text>
</comment>
<dbReference type="PANTHER" id="PTHR38477">
    <property type="entry name" value="HYPOTHETICAL EXPORTED PROTEIN"/>
    <property type="match status" value="1"/>
</dbReference>
<dbReference type="AlphaFoldDB" id="A0A918RR59"/>
<protein>
    <recommendedName>
        <fullName evidence="4">Twin-arginine translocation pathway signal</fullName>
    </recommendedName>
</protein>
<name>A0A918RR59_9SPHN</name>
<gene>
    <name evidence="2" type="ORF">GCM10011617_30750</name>
</gene>
<keyword evidence="3" id="KW-1185">Reference proteome</keyword>
<evidence type="ECO:0000313" key="3">
    <source>
        <dbReference type="Proteomes" id="UP000634139"/>
    </source>
</evidence>
<dbReference type="RefSeq" id="WP_189543146.1">
    <property type="nucleotide sequence ID" value="NZ_BMZD01000013.1"/>
</dbReference>
<keyword evidence="1" id="KW-0732">Signal</keyword>
<feature type="signal peptide" evidence="1">
    <location>
        <begin position="1"/>
        <end position="27"/>
    </location>
</feature>
<reference evidence="2" key="2">
    <citation type="submission" date="2020-09" db="EMBL/GenBank/DDBJ databases">
        <authorList>
            <person name="Sun Q."/>
            <person name="Kim S."/>
        </authorList>
    </citation>
    <scope>NUCLEOTIDE SEQUENCE</scope>
    <source>
        <strain evidence="2">KCTC 32422</strain>
    </source>
</reference>
<dbReference type="Proteomes" id="UP000634139">
    <property type="component" value="Unassembled WGS sequence"/>
</dbReference>
<organism evidence="2 3">
    <name type="scientific">Novosphingobium arvoryzae</name>
    <dbReference type="NCBI Taxonomy" id="1256514"/>
    <lineage>
        <taxon>Bacteria</taxon>
        <taxon>Pseudomonadati</taxon>
        <taxon>Pseudomonadota</taxon>
        <taxon>Alphaproteobacteria</taxon>
        <taxon>Sphingomonadales</taxon>
        <taxon>Sphingomonadaceae</taxon>
        <taxon>Novosphingobium</taxon>
    </lineage>
</organism>
<proteinExistence type="predicted"/>
<feature type="chain" id="PRO_5037963979" description="Twin-arginine translocation pathway signal" evidence="1">
    <location>
        <begin position="28"/>
        <end position="235"/>
    </location>
</feature>
<dbReference type="InterPro" id="IPR006311">
    <property type="entry name" value="TAT_signal"/>
</dbReference>
<dbReference type="InterPro" id="IPR032676">
    <property type="entry name" value="YkuD_2"/>
</dbReference>
<dbReference type="Pfam" id="PF13645">
    <property type="entry name" value="YkuD_2"/>
    <property type="match status" value="1"/>
</dbReference>
<evidence type="ECO:0000256" key="1">
    <source>
        <dbReference type="SAM" id="SignalP"/>
    </source>
</evidence>
<reference evidence="2" key="1">
    <citation type="journal article" date="2014" name="Int. J. Syst. Evol. Microbiol.">
        <title>Complete genome sequence of Corynebacterium casei LMG S-19264T (=DSM 44701T), isolated from a smear-ripened cheese.</title>
        <authorList>
            <consortium name="US DOE Joint Genome Institute (JGI-PGF)"/>
            <person name="Walter F."/>
            <person name="Albersmeier A."/>
            <person name="Kalinowski J."/>
            <person name="Ruckert C."/>
        </authorList>
    </citation>
    <scope>NUCLEOTIDE SEQUENCE</scope>
    <source>
        <strain evidence="2">KCTC 32422</strain>
    </source>
</reference>
<sequence length="235" mass="25509">MAQNINRRSLIRGALAVGAGLALPARALGQSLTEAFDQALGVAPPVPAAPVEPALPTVVAPNPAYDAKLVEIAKRELERAGATVWRHDIVGISDFARPSSLPRFHFVNLERGEIRSFYVSHGRGSDREHSGFLQEFSNVPGSEATSRGAYLTCEWYKGKYGTSIRLEGLDHDNSNALDRAIVMHPATYASPTWISKQGKLGRSEGCFAMAPDQFNEALWHLSGGRLLFADRIDVA</sequence>